<reference evidence="14" key="1">
    <citation type="submission" date="2022-01" db="EMBL/GenBank/DDBJ databases">
        <authorList>
            <person name="King R."/>
        </authorList>
    </citation>
    <scope>NUCLEOTIDE SEQUENCE</scope>
</reference>
<dbReference type="PRINTS" id="PR00373">
    <property type="entry name" value="GLYCHORMONER"/>
</dbReference>
<dbReference type="Pfam" id="PF13855">
    <property type="entry name" value="LRR_8"/>
    <property type="match status" value="1"/>
</dbReference>
<evidence type="ECO:0000313" key="14">
    <source>
        <dbReference type="EMBL" id="CAG9860688.1"/>
    </source>
</evidence>
<accession>A0A9N9TQ97</accession>
<evidence type="ECO:0000256" key="3">
    <source>
        <dbReference type="ARBA" id="ARBA00022475"/>
    </source>
</evidence>
<keyword evidence="4" id="KW-0433">Leucine-rich repeat</keyword>
<keyword evidence="9 12" id="KW-0472">Membrane</keyword>
<organism evidence="14 15">
    <name type="scientific">Phyllotreta striolata</name>
    <name type="common">Striped flea beetle</name>
    <name type="synonym">Crioceris striolata</name>
    <dbReference type="NCBI Taxonomy" id="444603"/>
    <lineage>
        <taxon>Eukaryota</taxon>
        <taxon>Metazoa</taxon>
        <taxon>Ecdysozoa</taxon>
        <taxon>Arthropoda</taxon>
        <taxon>Hexapoda</taxon>
        <taxon>Insecta</taxon>
        <taxon>Pterygota</taxon>
        <taxon>Neoptera</taxon>
        <taxon>Endopterygota</taxon>
        <taxon>Coleoptera</taxon>
        <taxon>Polyphaga</taxon>
        <taxon>Cucujiformia</taxon>
        <taxon>Chrysomeloidea</taxon>
        <taxon>Chrysomelidae</taxon>
        <taxon>Galerucinae</taxon>
        <taxon>Alticini</taxon>
        <taxon>Phyllotreta</taxon>
    </lineage>
</organism>
<name>A0A9N9TQ97_PHYSR</name>
<dbReference type="Pfam" id="PF00001">
    <property type="entry name" value="7tm_1"/>
    <property type="match status" value="1"/>
</dbReference>
<evidence type="ECO:0000256" key="1">
    <source>
        <dbReference type="ARBA" id="ARBA00004651"/>
    </source>
</evidence>
<protein>
    <recommendedName>
        <fullName evidence="13">G-protein coupled receptors family 1 profile domain-containing protein</fullName>
    </recommendedName>
</protein>
<feature type="transmembrane region" description="Helical" evidence="12">
    <location>
        <begin position="589"/>
        <end position="612"/>
    </location>
</feature>
<dbReference type="OrthoDB" id="5981530at2759"/>
<dbReference type="PANTHER" id="PTHR24372:SF74">
    <property type="entry name" value="LP13728P"/>
    <property type="match status" value="1"/>
</dbReference>
<dbReference type="GO" id="GO:0009755">
    <property type="term" value="P:hormone-mediated signaling pathway"/>
    <property type="evidence" value="ECO:0007669"/>
    <property type="project" value="TreeGrafter"/>
</dbReference>
<keyword evidence="11" id="KW-0807">Transducer</keyword>
<dbReference type="PRINTS" id="PR00237">
    <property type="entry name" value="GPCRRHODOPSN"/>
</dbReference>
<keyword evidence="7 12" id="KW-1133">Transmembrane helix</keyword>
<sequence>MIIQGIRVFWREVVVKYGASLRFFLFESELTMPNLKCHFLLTICLNIHACCTLNVPYSHPFSIELPMRCESIYGERSNVHCFGKNLIEIPNNLTRNMTKLSVTDCPIRYIARNSLDPYRDELMDVTLSNLPSLRVIEDGAFANIPNLRTLYISYAPQIMFLPGLLKGVTSNSFSSLRIVWTQLFEVPELDHLPQERILFLLDLDHNNIQKLSSNSIKVSAQQVTINFNPLHTVEEYAFNGSQISELQMHSNFRLKNLHEKSFSGLNSLRLLDLSQTAIESLPTDGLKDLEILKIEETTSMKTVPSIYDLGNLKTAKLTHSFHCCAFQYPAQHNPERHAQFEENMKKMCMDIAKSGSILISRKRRSINLSQRGFIDSAEYLDSPNKIFMDKLSPIQGEKVVKEEESMFVDLNDDVEEDQGFFHSDVKKFNNSHLSTYCGKIVFRIPEVECFPQSDALNPCEDIMGLPWLRISVWCVIVLAILGNLAVIVVFAFSRSEFNVSRFLICNLAFADFCMGLYLLLIASMDVHSMGEYFNFAFNWQYGIGCQIAGFLTVFSSHLSIYTLTIITLERWFAITYAIHLTKRITLKCAMYILLGGWIYSLLIAILPVLGISNYSSTSICLPMETQSIVDKIYLYAVIFINGSAFAVIVFCYIQIYLSLGQETRRASTKGEMTIAKKMSLLILVDFATVAPVAFFGLTALAGYPLIGVTKSKILLVFFYPLNACANPYLYAVMTAQYRNDFMKIMSRCKRSRSLDCHKRIDSVPLNTQSTSLPANGACLKHHHVGR</sequence>
<keyword evidence="6" id="KW-0677">Repeat</keyword>
<dbReference type="InterPro" id="IPR000276">
    <property type="entry name" value="GPCR_Rhodpsn"/>
</dbReference>
<dbReference type="GO" id="GO:0016500">
    <property type="term" value="F:protein-hormone receptor activity"/>
    <property type="evidence" value="ECO:0007669"/>
    <property type="project" value="InterPro"/>
</dbReference>
<gene>
    <name evidence="14" type="ORF">PHYEVI_LOCUS7037</name>
</gene>
<evidence type="ECO:0000259" key="13">
    <source>
        <dbReference type="PROSITE" id="PS50262"/>
    </source>
</evidence>
<dbReference type="SUPFAM" id="SSF81321">
    <property type="entry name" value="Family A G protein-coupled receptor-like"/>
    <property type="match status" value="1"/>
</dbReference>
<dbReference type="Proteomes" id="UP001153712">
    <property type="component" value="Chromosome 3"/>
</dbReference>
<proteinExistence type="inferred from homology"/>
<dbReference type="FunFam" id="1.20.1070.10:FF:000181">
    <property type="entry name" value="Thyrotropin receptor"/>
    <property type="match status" value="1"/>
</dbReference>
<evidence type="ECO:0000256" key="8">
    <source>
        <dbReference type="ARBA" id="ARBA00023040"/>
    </source>
</evidence>
<feature type="transmembrane region" description="Helical" evidence="12">
    <location>
        <begin position="713"/>
        <end position="733"/>
    </location>
</feature>
<evidence type="ECO:0000256" key="6">
    <source>
        <dbReference type="ARBA" id="ARBA00022737"/>
    </source>
</evidence>
<evidence type="ECO:0000256" key="7">
    <source>
        <dbReference type="ARBA" id="ARBA00022989"/>
    </source>
</evidence>
<keyword evidence="10" id="KW-0675">Receptor</keyword>
<evidence type="ECO:0000256" key="10">
    <source>
        <dbReference type="ARBA" id="ARBA00023170"/>
    </source>
</evidence>
<evidence type="ECO:0000256" key="9">
    <source>
        <dbReference type="ARBA" id="ARBA00023136"/>
    </source>
</evidence>
<keyword evidence="3" id="KW-1003">Cell membrane</keyword>
<dbReference type="PROSITE" id="PS00237">
    <property type="entry name" value="G_PROTEIN_RECEP_F1_1"/>
    <property type="match status" value="1"/>
</dbReference>
<evidence type="ECO:0000256" key="5">
    <source>
        <dbReference type="ARBA" id="ARBA00022692"/>
    </source>
</evidence>
<evidence type="ECO:0000256" key="4">
    <source>
        <dbReference type="ARBA" id="ARBA00022614"/>
    </source>
</evidence>
<dbReference type="CDD" id="cd15136">
    <property type="entry name" value="7tmA_Glyco_hormone_R"/>
    <property type="match status" value="1"/>
</dbReference>
<dbReference type="InterPro" id="IPR001611">
    <property type="entry name" value="Leu-rich_rpt"/>
</dbReference>
<evidence type="ECO:0000313" key="15">
    <source>
        <dbReference type="Proteomes" id="UP001153712"/>
    </source>
</evidence>
<keyword evidence="8" id="KW-0297">G-protein coupled receptor</keyword>
<dbReference type="InterPro" id="IPR032675">
    <property type="entry name" value="LRR_dom_sf"/>
</dbReference>
<dbReference type="SUPFAM" id="SSF52058">
    <property type="entry name" value="L domain-like"/>
    <property type="match status" value="1"/>
</dbReference>
<feature type="domain" description="G-protein coupled receptors family 1 profile" evidence="13">
    <location>
        <begin position="482"/>
        <end position="730"/>
    </location>
</feature>
<feature type="transmembrane region" description="Helical" evidence="12">
    <location>
        <begin position="541"/>
        <end position="568"/>
    </location>
</feature>
<keyword evidence="15" id="KW-1185">Reference proteome</keyword>
<dbReference type="GO" id="GO:0007189">
    <property type="term" value="P:adenylate cyclase-activating G protein-coupled receptor signaling pathway"/>
    <property type="evidence" value="ECO:0007669"/>
    <property type="project" value="TreeGrafter"/>
</dbReference>
<feature type="transmembrane region" description="Helical" evidence="12">
    <location>
        <begin position="502"/>
        <end position="521"/>
    </location>
</feature>
<keyword evidence="5 12" id="KW-0812">Transmembrane</keyword>
<dbReference type="InterPro" id="IPR017452">
    <property type="entry name" value="GPCR_Rhodpsn_7TM"/>
</dbReference>
<evidence type="ECO:0000256" key="12">
    <source>
        <dbReference type="SAM" id="Phobius"/>
    </source>
</evidence>
<dbReference type="PANTHER" id="PTHR24372">
    <property type="entry name" value="GLYCOPROTEIN HORMONE RECEPTOR"/>
    <property type="match status" value="1"/>
</dbReference>
<dbReference type="InterPro" id="IPR002131">
    <property type="entry name" value="Gphrmn_rcpt_fam"/>
</dbReference>
<dbReference type="GO" id="GO:0005886">
    <property type="term" value="C:plasma membrane"/>
    <property type="evidence" value="ECO:0007669"/>
    <property type="project" value="UniProtKB-SubCell"/>
</dbReference>
<dbReference type="Gene3D" id="3.80.10.10">
    <property type="entry name" value="Ribonuclease Inhibitor"/>
    <property type="match status" value="1"/>
</dbReference>
<dbReference type="GO" id="GO:0008528">
    <property type="term" value="F:G protein-coupled peptide receptor activity"/>
    <property type="evidence" value="ECO:0007669"/>
    <property type="project" value="TreeGrafter"/>
</dbReference>
<comment type="similarity">
    <text evidence="2">Belongs to the G-protein coupled receptor 1 family.</text>
</comment>
<evidence type="ECO:0000256" key="11">
    <source>
        <dbReference type="ARBA" id="ARBA00023224"/>
    </source>
</evidence>
<dbReference type="AlphaFoldDB" id="A0A9N9TQ97"/>
<feature type="transmembrane region" description="Helical" evidence="12">
    <location>
        <begin position="680"/>
        <end position="701"/>
    </location>
</feature>
<evidence type="ECO:0000256" key="2">
    <source>
        <dbReference type="ARBA" id="ARBA00010663"/>
    </source>
</evidence>
<feature type="transmembrane region" description="Helical" evidence="12">
    <location>
        <begin position="632"/>
        <end position="659"/>
    </location>
</feature>
<dbReference type="EMBL" id="OU900096">
    <property type="protein sequence ID" value="CAG9860688.1"/>
    <property type="molecule type" value="Genomic_DNA"/>
</dbReference>
<feature type="transmembrane region" description="Helical" evidence="12">
    <location>
        <begin position="467"/>
        <end position="490"/>
    </location>
</feature>
<comment type="subcellular location">
    <subcellularLocation>
        <location evidence="1">Cell membrane</location>
        <topology evidence="1">Multi-pass membrane protein</topology>
    </subcellularLocation>
</comment>
<dbReference type="Gene3D" id="1.20.1070.10">
    <property type="entry name" value="Rhodopsin 7-helix transmembrane proteins"/>
    <property type="match status" value="1"/>
</dbReference>
<dbReference type="PROSITE" id="PS50262">
    <property type="entry name" value="G_PROTEIN_RECEP_F1_2"/>
    <property type="match status" value="1"/>
</dbReference>